<evidence type="ECO:0000313" key="2">
    <source>
        <dbReference type="EMBL" id="SES63136.1"/>
    </source>
</evidence>
<evidence type="ECO:0000256" key="1">
    <source>
        <dbReference type="SAM" id="Phobius"/>
    </source>
</evidence>
<evidence type="ECO:0000313" key="3">
    <source>
        <dbReference type="Proteomes" id="UP000243338"/>
    </source>
</evidence>
<dbReference type="EMBL" id="FOHQ01000001">
    <property type="protein sequence ID" value="SES63136.1"/>
    <property type="molecule type" value="Genomic_DNA"/>
</dbReference>
<proteinExistence type="predicted"/>
<dbReference type="Proteomes" id="UP000243338">
    <property type="component" value="Unassembled WGS sequence"/>
</dbReference>
<keyword evidence="1" id="KW-1133">Transmembrane helix</keyword>
<gene>
    <name evidence="2" type="ORF">SAMN04488587_0188</name>
</gene>
<name>A0A1H9Y2V8_9EURY</name>
<dbReference type="AlphaFoldDB" id="A0A1H9Y2V8"/>
<accession>A0A1H9Y2V8</accession>
<keyword evidence="1" id="KW-0472">Membrane</keyword>
<keyword evidence="3" id="KW-1185">Reference proteome</keyword>
<keyword evidence="1" id="KW-0812">Transmembrane</keyword>
<reference evidence="3" key="1">
    <citation type="submission" date="2016-10" db="EMBL/GenBank/DDBJ databases">
        <authorList>
            <person name="Varghese N."/>
            <person name="Submissions S."/>
        </authorList>
    </citation>
    <scope>NUCLEOTIDE SEQUENCE [LARGE SCALE GENOMIC DNA]</scope>
    <source>
        <strain evidence="3">SLH 33</strain>
    </source>
</reference>
<organism evidence="2 3">
    <name type="scientific">Methanococcoides vulcani</name>
    <dbReference type="NCBI Taxonomy" id="1353158"/>
    <lineage>
        <taxon>Archaea</taxon>
        <taxon>Methanobacteriati</taxon>
        <taxon>Methanobacteriota</taxon>
        <taxon>Stenosarchaea group</taxon>
        <taxon>Methanomicrobia</taxon>
        <taxon>Methanosarcinales</taxon>
        <taxon>Methanosarcinaceae</taxon>
        <taxon>Methanococcoides</taxon>
    </lineage>
</organism>
<dbReference type="RefSeq" id="WP_091688154.1">
    <property type="nucleotide sequence ID" value="NZ_CAAGSJ010000004.1"/>
</dbReference>
<feature type="transmembrane region" description="Helical" evidence="1">
    <location>
        <begin position="6"/>
        <end position="24"/>
    </location>
</feature>
<sequence length="249" mass="27832">METDIIVAIILTFGTVLAAAIGIYKKKSTELEMQKTKSSATTAAADISGTVVTLSGSNHRVTIANSKKQPSKLELVSVDFDESTDEYAKLDIKIRNVGDEPAYIKSVRFVVSDVFVPIEFREIQYSMQPVTWEYDVMFGSNPGILKCNVSQVVEPNGTDRFTIKMAQNESPPLLFMLARFRLEIVYNENDNHLDSENLICLINPGVQVDGCFIADTDTKKLQWNIEKTKEFKKLTGTRSSAADKLFEEI</sequence>
<protein>
    <submittedName>
        <fullName evidence="2">Uncharacterized protein</fullName>
    </submittedName>
</protein>